<proteinExistence type="predicted"/>
<keyword evidence="3" id="KW-1185">Reference proteome</keyword>
<organism evidence="2 3">
    <name type="scientific">Recurvomyces mirabilis</name>
    <dbReference type="NCBI Taxonomy" id="574656"/>
    <lineage>
        <taxon>Eukaryota</taxon>
        <taxon>Fungi</taxon>
        <taxon>Dikarya</taxon>
        <taxon>Ascomycota</taxon>
        <taxon>Pezizomycotina</taxon>
        <taxon>Dothideomycetes</taxon>
        <taxon>Dothideomycetidae</taxon>
        <taxon>Mycosphaerellales</taxon>
        <taxon>Teratosphaeriaceae</taxon>
        <taxon>Recurvomyces</taxon>
    </lineage>
</organism>
<dbReference type="PANTHER" id="PTHR24148">
    <property type="entry name" value="ANKYRIN REPEAT DOMAIN-CONTAINING PROTEIN 39 HOMOLOG-RELATED"/>
    <property type="match status" value="1"/>
</dbReference>
<dbReference type="Pfam" id="PF06985">
    <property type="entry name" value="HET"/>
    <property type="match status" value="1"/>
</dbReference>
<gene>
    <name evidence="2" type="ORF">LTR78_010793</name>
</gene>
<dbReference type="InterPro" id="IPR010730">
    <property type="entry name" value="HET"/>
</dbReference>
<evidence type="ECO:0000313" key="3">
    <source>
        <dbReference type="Proteomes" id="UP001274830"/>
    </source>
</evidence>
<dbReference type="InterPro" id="IPR052895">
    <property type="entry name" value="HetReg/Transcr_Mod"/>
</dbReference>
<name>A0AAE0TRG1_9PEZI</name>
<evidence type="ECO:0000313" key="2">
    <source>
        <dbReference type="EMBL" id="KAK3669331.1"/>
    </source>
</evidence>
<sequence length="590" mass="66111">MPTLAEQNSTAYHDRLLDAEPEQGYQIRLLELDSGRSCPTYTIDDFTISGRLLTCAWPAIPDYVALSYSWGEQTELESIHLASHGTFQISKDLHYCLRNLRHPDRKRHCWIDAICINQSDLQERSSQVKLMKRIYENASDVLIWLGMPPPCAGDLTGAIVGDLNHEVVKHMTNRESRSWWRRRWVVQEAAVAKHEPVVLLGNLYLPWQPLIRHCMDFNMRLKRDDADMAVVDEIRAFEGIHYIRAALRQETVGSGLVNLLESTKNLHASDPRDAIYAIIGLVDATAQEMLVPDYTAPIIDIYGIATQLLIESRSWQREYPLDILLGWQRLLLPDASWIIDFSRRPTQQNPSWFSLAGNAALGRGQPWENSAHAPLDWGSDTSNQLSCDTDSIGANLPFHAGLTVCAGHTIVDPGDHSGLEASFAVRPRTMSASVLTLGAIHSFVHVADYLTSTHPSAKSCDLNQLRIQQRLQCSTTELATLLSFFNDQESPPPCSLNELCIFITDEGDLGMCYHKLNLAALGEAPSKLELLPGDLVAGVYGAGVPFIVRESNWSVTSYSCLLQACMLMRECECATRYPHRPEAFERLVFV</sequence>
<evidence type="ECO:0000259" key="1">
    <source>
        <dbReference type="Pfam" id="PF06985"/>
    </source>
</evidence>
<dbReference type="AlphaFoldDB" id="A0AAE0TRG1"/>
<comment type="caution">
    <text evidence="2">The sequence shown here is derived from an EMBL/GenBank/DDBJ whole genome shotgun (WGS) entry which is preliminary data.</text>
</comment>
<reference evidence="2" key="1">
    <citation type="submission" date="2023-07" db="EMBL/GenBank/DDBJ databases">
        <title>Black Yeasts Isolated from many extreme environments.</title>
        <authorList>
            <person name="Coleine C."/>
            <person name="Stajich J.E."/>
            <person name="Selbmann L."/>
        </authorList>
    </citation>
    <scope>NUCLEOTIDE SEQUENCE</scope>
    <source>
        <strain evidence="2">CCFEE 5485</strain>
    </source>
</reference>
<dbReference type="Proteomes" id="UP001274830">
    <property type="component" value="Unassembled WGS sequence"/>
</dbReference>
<accession>A0AAE0TRG1</accession>
<protein>
    <recommendedName>
        <fullName evidence="1">Heterokaryon incompatibility domain-containing protein</fullName>
    </recommendedName>
</protein>
<dbReference type="EMBL" id="JAUTXT010000090">
    <property type="protein sequence ID" value="KAK3669331.1"/>
    <property type="molecule type" value="Genomic_DNA"/>
</dbReference>
<feature type="domain" description="Heterokaryon incompatibility" evidence="1">
    <location>
        <begin position="63"/>
        <end position="188"/>
    </location>
</feature>
<dbReference type="PANTHER" id="PTHR24148:SF82">
    <property type="entry name" value="HETEROKARYON INCOMPATIBILITY DOMAIN-CONTAINING PROTEIN"/>
    <property type="match status" value="1"/>
</dbReference>